<dbReference type="GO" id="GO:0043590">
    <property type="term" value="C:bacterial nucleoid"/>
    <property type="evidence" value="ECO:0007669"/>
    <property type="project" value="UniProtKB-UniRule"/>
</dbReference>
<feature type="coiled-coil region" evidence="3">
    <location>
        <begin position="13"/>
        <end position="40"/>
    </location>
</feature>
<dbReference type="Pfam" id="PF02575">
    <property type="entry name" value="YbaB_DNA_bd"/>
    <property type="match status" value="1"/>
</dbReference>
<keyword evidence="6" id="KW-1185">Reference proteome</keyword>
<dbReference type="PANTHER" id="PTHR33449:SF1">
    <property type="entry name" value="NUCLEOID-ASSOCIATED PROTEIN YBAB"/>
    <property type="match status" value="1"/>
</dbReference>
<name>A0A448V176_9FIRM</name>
<evidence type="ECO:0000313" key="5">
    <source>
        <dbReference type="EMBL" id="VEJ35293.1"/>
    </source>
</evidence>
<keyword evidence="3" id="KW-0175">Coiled coil</keyword>
<dbReference type="KEGG" id="piv:NCTC13079_00612"/>
<organism evidence="5 6">
    <name type="scientific">Aedoeadaptatus ivorii</name>
    <dbReference type="NCBI Taxonomy" id="54006"/>
    <lineage>
        <taxon>Bacteria</taxon>
        <taxon>Bacillati</taxon>
        <taxon>Bacillota</taxon>
        <taxon>Tissierellia</taxon>
        <taxon>Tissierellales</taxon>
        <taxon>Peptoniphilaceae</taxon>
        <taxon>Aedoeadaptatus</taxon>
    </lineage>
</organism>
<dbReference type="NCBIfam" id="TIGR00103">
    <property type="entry name" value="DNA_YbaB_EbfC"/>
    <property type="match status" value="1"/>
</dbReference>
<evidence type="ECO:0000313" key="6">
    <source>
        <dbReference type="Proteomes" id="UP000269544"/>
    </source>
</evidence>
<comment type="subunit">
    <text evidence="2">Homodimer.</text>
</comment>
<dbReference type="EMBL" id="LR134523">
    <property type="protein sequence ID" value="VEJ35293.1"/>
    <property type="molecule type" value="Genomic_DNA"/>
</dbReference>
<dbReference type="PIRSF" id="PIRSF004555">
    <property type="entry name" value="UCP004555"/>
    <property type="match status" value="1"/>
</dbReference>
<dbReference type="SUPFAM" id="SSF82607">
    <property type="entry name" value="YbaB-like"/>
    <property type="match status" value="1"/>
</dbReference>
<evidence type="ECO:0000256" key="3">
    <source>
        <dbReference type="SAM" id="Coils"/>
    </source>
</evidence>
<keyword evidence="2" id="KW-0963">Cytoplasm</keyword>
<dbReference type="AlphaFoldDB" id="A0A448V176"/>
<comment type="similarity">
    <text evidence="2">Belongs to the YbaB/EbfC family.</text>
</comment>
<dbReference type="Gene3D" id="3.30.1310.10">
    <property type="entry name" value="Nucleoid-associated protein YbaB-like domain"/>
    <property type="match status" value="1"/>
</dbReference>
<gene>
    <name evidence="5" type="ORF">NCTC13079_00612</name>
</gene>
<dbReference type="PANTHER" id="PTHR33449">
    <property type="entry name" value="NUCLEOID-ASSOCIATED PROTEIN YBAB"/>
    <property type="match status" value="1"/>
</dbReference>
<comment type="function">
    <text evidence="2">Binds to DNA and alters its conformation. May be involved in regulation of gene expression, nucleoid organization and DNA protection.</text>
</comment>
<evidence type="ECO:0000256" key="2">
    <source>
        <dbReference type="HAMAP-Rule" id="MF_00274"/>
    </source>
</evidence>
<sequence length="112" mass="12250">MAKGFPNMGGKNMNSMMKQIQKLQKEMETMQENLDKEEFEATAGGGVVKAIVNGKKELLKVEIDPDVVDPDDVETLEDLLLAAVREAMSAAEEKTQGEMSRLTGGMNLPGMF</sequence>
<evidence type="ECO:0000256" key="1">
    <source>
        <dbReference type="ARBA" id="ARBA00023125"/>
    </source>
</evidence>
<evidence type="ECO:0000256" key="4">
    <source>
        <dbReference type="SAM" id="MobiDB-lite"/>
    </source>
</evidence>
<proteinExistence type="inferred from homology"/>
<comment type="subcellular location">
    <subcellularLocation>
        <location evidence="2">Cytoplasm</location>
        <location evidence="2">Nucleoid</location>
    </subcellularLocation>
</comment>
<feature type="region of interest" description="Disordered" evidence="4">
    <location>
        <begin position="91"/>
        <end position="112"/>
    </location>
</feature>
<dbReference type="HAMAP" id="MF_00274">
    <property type="entry name" value="DNA_YbaB_EbfC"/>
    <property type="match status" value="1"/>
</dbReference>
<keyword evidence="1 2" id="KW-0238">DNA-binding</keyword>
<protein>
    <recommendedName>
        <fullName evidence="2">Nucleoid-associated protein NCTC13079_00612</fullName>
    </recommendedName>
</protein>
<dbReference type="GO" id="GO:0005829">
    <property type="term" value="C:cytosol"/>
    <property type="evidence" value="ECO:0007669"/>
    <property type="project" value="TreeGrafter"/>
</dbReference>
<dbReference type="RefSeq" id="WP_126465110.1">
    <property type="nucleotide sequence ID" value="NZ_JAUSWF010000001.1"/>
</dbReference>
<dbReference type="GO" id="GO:0003677">
    <property type="term" value="F:DNA binding"/>
    <property type="evidence" value="ECO:0007669"/>
    <property type="project" value="UniProtKB-UniRule"/>
</dbReference>
<dbReference type="OrthoDB" id="9795263at2"/>
<dbReference type="Proteomes" id="UP000269544">
    <property type="component" value="Chromosome"/>
</dbReference>
<accession>A0A448V176</accession>
<dbReference type="InterPro" id="IPR004401">
    <property type="entry name" value="YbaB/EbfC"/>
</dbReference>
<reference evidence="5 6" key="1">
    <citation type="submission" date="2018-12" db="EMBL/GenBank/DDBJ databases">
        <authorList>
            <consortium name="Pathogen Informatics"/>
        </authorList>
    </citation>
    <scope>NUCLEOTIDE SEQUENCE [LARGE SCALE GENOMIC DNA]</scope>
    <source>
        <strain evidence="5 6">NCTC13079</strain>
    </source>
</reference>
<dbReference type="InterPro" id="IPR036894">
    <property type="entry name" value="YbaB-like_sf"/>
</dbReference>